<evidence type="ECO:0000256" key="1">
    <source>
        <dbReference type="PROSITE-ProRule" id="PRU00047"/>
    </source>
</evidence>
<name>A0AAE1VZH8_9LAMI</name>
<comment type="caution">
    <text evidence="4">The sequence shown here is derived from an EMBL/GenBank/DDBJ whole genome shotgun (WGS) entry which is preliminary data.</text>
</comment>
<dbReference type="PROSITE" id="PS50158">
    <property type="entry name" value="ZF_CCHC"/>
    <property type="match status" value="1"/>
</dbReference>
<evidence type="ECO:0000259" key="3">
    <source>
        <dbReference type="PROSITE" id="PS50994"/>
    </source>
</evidence>
<keyword evidence="1" id="KW-0863">Zinc-finger</keyword>
<evidence type="ECO:0000313" key="4">
    <source>
        <dbReference type="EMBL" id="KAK4382661.1"/>
    </source>
</evidence>
<dbReference type="InterPro" id="IPR012337">
    <property type="entry name" value="RNaseH-like_sf"/>
</dbReference>
<dbReference type="PANTHER" id="PTHR42648">
    <property type="entry name" value="TRANSPOSASE, PUTATIVE-RELATED"/>
    <property type="match status" value="1"/>
</dbReference>
<dbReference type="SUPFAM" id="SSF57756">
    <property type="entry name" value="Retrovirus zinc finger-like domains"/>
    <property type="match status" value="1"/>
</dbReference>
<keyword evidence="1" id="KW-0862">Zinc</keyword>
<dbReference type="InterPro" id="IPR036875">
    <property type="entry name" value="Znf_CCHC_sf"/>
</dbReference>
<evidence type="ECO:0000259" key="2">
    <source>
        <dbReference type="PROSITE" id="PS50158"/>
    </source>
</evidence>
<sequence length="251" mass="28443">MLSLVEKLEDLKAGLDIDTYIDVILQSLLLSYDPFIVNFNMNGLGREASTSKVKGKRVGRWKRNKGKVKAKTVVATKDTKSAPVAPVGIGKGKRKMGTQQRSRANDICSHCHEKGHWKRDCPNLSPKGIFVVEVLQRNGKLSKDEQVLRLGDGKAVAAEAMRYKCEAFVRFKEFRLQVENQTGGKIKILRSDRGRDYLSGEFIDYLKENGIVSHWSPPRTPQLNGVAEWRNRTLLDMIRSMMSFTELPLFF</sequence>
<dbReference type="PANTHER" id="PTHR42648:SF27">
    <property type="entry name" value="RNA-DIRECTED DNA POLYMERASE"/>
    <property type="match status" value="1"/>
</dbReference>
<proteinExistence type="predicted"/>
<dbReference type="InterPro" id="IPR001878">
    <property type="entry name" value="Znf_CCHC"/>
</dbReference>
<keyword evidence="1" id="KW-0479">Metal-binding</keyword>
<protein>
    <recommendedName>
        <fullName evidence="6">Gag/pol protein</fullName>
    </recommendedName>
</protein>
<dbReference type="GO" id="GO:0008270">
    <property type="term" value="F:zinc ion binding"/>
    <property type="evidence" value="ECO:0007669"/>
    <property type="project" value="UniProtKB-KW"/>
</dbReference>
<reference evidence="4" key="2">
    <citation type="journal article" date="2024" name="Plant">
        <title>Genomic evolution and insights into agronomic trait innovations of Sesamum species.</title>
        <authorList>
            <person name="Miao H."/>
            <person name="Wang L."/>
            <person name="Qu L."/>
            <person name="Liu H."/>
            <person name="Sun Y."/>
            <person name="Le M."/>
            <person name="Wang Q."/>
            <person name="Wei S."/>
            <person name="Zheng Y."/>
            <person name="Lin W."/>
            <person name="Duan Y."/>
            <person name="Cao H."/>
            <person name="Xiong S."/>
            <person name="Wang X."/>
            <person name="Wei L."/>
            <person name="Li C."/>
            <person name="Ma Q."/>
            <person name="Ju M."/>
            <person name="Zhao R."/>
            <person name="Li G."/>
            <person name="Mu C."/>
            <person name="Tian Q."/>
            <person name="Mei H."/>
            <person name="Zhang T."/>
            <person name="Gao T."/>
            <person name="Zhang H."/>
        </authorList>
    </citation>
    <scope>NUCLEOTIDE SEQUENCE</scope>
    <source>
        <strain evidence="4">K16</strain>
    </source>
</reference>
<accession>A0AAE1VZH8</accession>
<dbReference type="SUPFAM" id="SSF53098">
    <property type="entry name" value="Ribonuclease H-like"/>
    <property type="match status" value="1"/>
</dbReference>
<dbReference type="InterPro" id="IPR039537">
    <property type="entry name" value="Retrotran_Ty1/copia-like"/>
</dbReference>
<dbReference type="AlphaFoldDB" id="A0AAE1VZH8"/>
<dbReference type="GO" id="GO:0015074">
    <property type="term" value="P:DNA integration"/>
    <property type="evidence" value="ECO:0007669"/>
    <property type="project" value="InterPro"/>
</dbReference>
<dbReference type="EMBL" id="JACGWL010000661">
    <property type="protein sequence ID" value="KAK4382661.1"/>
    <property type="molecule type" value="Genomic_DNA"/>
</dbReference>
<evidence type="ECO:0000313" key="5">
    <source>
        <dbReference type="Proteomes" id="UP001289374"/>
    </source>
</evidence>
<dbReference type="SMART" id="SM00343">
    <property type="entry name" value="ZnF_C2HC"/>
    <property type="match status" value="1"/>
</dbReference>
<evidence type="ECO:0008006" key="6">
    <source>
        <dbReference type="Google" id="ProtNLM"/>
    </source>
</evidence>
<feature type="domain" description="Integrase catalytic" evidence="3">
    <location>
        <begin position="122"/>
        <end position="251"/>
    </location>
</feature>
<gene>
    <name evidence="4" type="ORF">Sango_2850600</name>
</gene>
<organism evidence="4 5">
    <name type="scientific">Sesamum angolense</name>
    <dbReference type="NCBI Taxonomy" id="2727404"/>
    <lineage>
        <taxon>Eukaryota</taxon>
        <taxon>Viridiplantae</taxon>
        <taxon>Streptophyta</taxon>
        <taxon>Embryophyta</taxon>
        <taxon>Tracheophyta</taxon>
        <taxon>Spermatophyta</taxon>
        <taxon>Magnoliopsida</taxon>
        <taxon>eudicotyledons</taxon>
        <taxon>Gunneridae</taxon>
        <taxon>Pentapetalae</taxon>
        <taxon>asterids</taxon>
        <taxon>lamiids</taxon>
        <taxon>Lamiales</taxon>
        <taxon>Pedaliaceae</taxon>
        <taxon>Sesamum</taxon>
    </lineage>
</organism>
<dbReference type="InterPro" id="IPR001584">
    <property type="entry name" value="Integrase_cat-core"/>
</dbReference>
<dbReference type="Proteomes" id="UP001289374">
    <property type="component" value="Unassembled WGS sequence"/>
</dbReference>
<keyword evidence="5" id="KW-1185">Reference proteome</keyword>
<reference evidence="4" key="1">
    <citation type="submission" date="2020-06" db="EMBL/GenBank/DDBJ databases">
        <authorList>
            <person name="Li T."/>
            <person name="Hu X."/>
            <person name="Zhang T."/>
            <person name="Song X."/>
            <person name="Zhang H."/>
            <person name="Dai N."/>
            <person name="Sheng W."/>
            <person name="Hou X."/>
            <person name="Wei L."/>
        </authorList>
    </citation>
    <scope>NUCLEOTIDE SEQUENCE</scope>
    <source>
        <strain evidence="4">K16</strain>
        <tissue evidence="4">Leaf</tissue>
    </source>
</reference>
<dbReference type="Gene3D" id="4.10.60.10">
    <property type="entry name" value="Zinc finger, CCHC-type"/>
    <property type="match status" value="1"/>
</dbReference>
<feature type="domain" description="CCHC-type" evidence="2">
    <location>
        <begin position="108"/>
        <end position="123"/>
    </location>
</feature>
<dbReference type="Gene3D" id="3.30.420.10">
    <property type="entry name" value="Ribonuclease H-like superfamily/Ribonuclease H"/>
    <property type="match status" value="1"/>
</dbReference>
<dbReference type="GO" id="GO:0003676">
    <property type="term" value="F:nucleic acid binding"/>
    <property type="evidence" value="ECO:0007669"/>
    <property type="project" value="InterPro"/>
</dbReference>
<dbReference type="InterPro" id="IPR036397">
    <property type="entry name" value="RNaseH_sf"/>
</dbReference>
<dbReference type="PROSITE" id="PS50994">
    <property type="entry name" value="INTEGRASE"/>
    <property type="match status" value="1"/>
</dbReference>